<dbReference type="Pfam" id="PF11551">
    <property type="entry name" value="Omp28"/>
    <property type="match status" value="1"/>
</dbReference>
<evidence type="ECO:0000313" key="5">
    <source>
        <dbReference type="Proteomes" id="UP000199321"/>
    </source>
</evidence>
<feature type="domain" description="Secretion system C-terminal sorting" evidence="3">
    <location>
        <begin position="491"/>
        <end position="558"/>
    </location>
</feature>
<gene>
    <name evidence="4" type="ORF">SAMN05421855_103127</name>
</gene>
<sequence length="560" mass="59598">MMKKLTPLFVLGLLGGSLFAQTIVSTSPENKKVILEEFTGIHCVYCPEGHAIAQALQDNNPGEVFLVNIHVGGYAAPSGGEPDFRTPYGTAIVNQTGLIGYPAGTVNRLNFPGLEQGAAGTTAMSRGQWGTAAGQILAESSYVNVGVEADIDVQTNEITIHVEGYYTGNSPEGTNLLNVALLQNNTKGPQTGGNAGNDYNHMHRLVEMITGQWGQEIATTTASTFVDETFTYPIPSDYNGVPVELADLEVVAFITETQQNIASGSGAYPTYSGITTANDVNVRFIEDIAENCSGTITPSVNIQNLGQDPITSLDIEYSVNGGASQTLSWTGNIMSLQSETVELNEVTFPLQSTNTVVVTVPNDDNNTNNDASYDFDIALESTSTVTMTLSTDGYGSEVRWNVMDASGATIYSGGPYGNNLTITENFTLPEDCYVFNLIDTYGDGGGAVNLTDSDGTIIYVTSGTYGSGESTNFSTNGVLSVGSNEFESVSIYPNPASTVLNIRNAENASIEVYNLLGQVLYTKSNISMEEQVEVSQLITGTYFVKITNGDAVMTSKFVKN</sequence>
<protein>
    <submittedName>
        <fullName evidence="4">Por secretion system C-terminal sorting domain-containing protein</fullName>
    </submittedName>
</protein>
<evidence type="ECO:0000259" key="3">
    <source>
        <dbReference type="Pfam" id="PF18962"/>
    </source>
</evidence>
<evidence type="ECO:0000313" key="4">
    <source>
        <dbReference type="EMBL" id="SDE87288.1"/>
    </source>
</evidence>
<proteinExistence type="predicted"/>
<dbReference type="InterPro" id="IPR021615">
    <property type="entry name" value="Omp28"/>
</dbReference>
<keyword evidence="5" id="KW-1185">Reference proteome</keyword>
<evidence type="ECO:0000256" key="2">
    <source>
        <dbReference type="SAM" id="SignalP"/>
    </source>
</evidence>
<dbReference type="STRING" id="227084.SAMN05421855_103127"/>
<dbReference type="Pfam" id="PF18962">
    <property type="entry name" value="Por_Secre_tail"/>
    <property type="match status" value="1"/>
</dbReference>
<dbReference type="AlphaFoldDB" id="A0A1G7GGK3"/>
<feature type="signal peptide" evidence="2">
    <location>
        <begin position="1"/>
        <end position="20"/>
    </location>
</feature>
<dbReference type="InterPro" id="IPR026444">
    <property type="entry name" value="Secre_tail"/>
</dbReference>
<dbReference type="EMBL" id="FNBA01000003">
    <property type="protein sequence ID" value="SDE87288.1"/>
    <property type="molecule type" value="Genomic_DNA"/>
</dbReference>
<dbReference type="InterPro" id="IPR013783">
    <property type="entry name" value="Ig-like_fold"/>
</dbReference>
<accession>A0A1G7GGK3</accession>
<organism evidence="4 5">
    <name type="scientific">Ulvibacter litoralis</name>
    <dbReference type="NCBI Taxonomy" id="227084"/>
    <lineage>
        <taxon>Bacteria</taxon>
        <taxon>Pseudomonadati</taxon>
        <taxon>Bacteroidota</taxon>
        <taxon>Flavobacteriia</taxon>
        <taxon>Flavobacteriales</taxon>
        <taxon>Flavobacteriaceae</taxon>
        <taxon>Ulvibacter</taxon>
    </lineage>
</organism>
<reference evidence="4 5" key="1">
    <citation type="submission" date="2016-10" db="EMBL/GenBank/DDBJ databases">
        <authorList>
            <person name="de Groot N.N."/>
        </authorList>
    </citation>
    <scope>NUCLEOTIDE SEQUENCE [LARGE SCALE GENOMIC DNA]</scope>
    <source>
        <strain evidence="4 5">DSM 16195</strain>
    </source>
</reference>
<dbReference type="Proteomes" id="UP000199321">
    <property type="component" value="Unassembled WGS sequence"/>
</dbReference>
<evidence type="ECO:0000256" key="1">
    <source>
        <dbReference type="ARBA" id="ARBA00022729"/>
    </source>
</evidence>
<dbReference type="Gene3D" id="2.60.40.10">
    <property type="entry name" value="Immunoglobulins"/>
    <property type="match status" value="1"/>
</dbReference>
<dbReference type="RefSeq" id="WP_093144157.1">
    <property type="nucleotide sequence ID" value="NZ_BMWO01000003.1"/>
</dbReference>
<feature type="chain" id="PRO_5011643534" evidence="2">
    <location>
        <begin position="21"/>
        <end position="560"/>
    </location>
</feature>
<dbReference type="OrthoDB" id="6278496at2"/>
<name>A0A1G7GGK3_9FLAO</name>
<dbReference type="NCBIfam" id="TIGR04183">
    <property type="entry name" value="Por_Secre_tail"/>
    <property type="match status" value="1"/>
</dbReference>
<keyword evidence="1 2" id="KW-0732">Signal</keyword>